<accession>A0ABX7NLT9</accession>
<reference evidence="1 2" key="1">
    <citation type="submission" date="2021-02" db="EMBL/GenBank/DDBJ databases">
        <title>De Novo genome assembly of isolated myxobacteria.</title>
        <authorList>
            <person name="Stevens D.C."/>
        </authorList>
    </citation>
    <scope>NUCLEOTIDE SEQUENCE [LARGE SCALE GENOMIC DNA]</scope>
    <source>
        <strain evidence="2">SCPEA02</strain>
    </source>
</reference>
<organism evidence="1 2">
    <name type="scientific">Pyxidicoccus parkwayensis</name>
    <dbReference type="NCBI Taxonomy" id="2813578"/>
    <lineage>
        <taxon>Bacteria</taxon>
        <taxon>Pseudomonadati</taxon>
        <taxon>Myxococcota</taxon>
        <taxon>Myxococcia</taxon>
        <taxon>Myxococcales</taxon>
        <taxon>Cystobacterineae</taxon>
        <taxon>Myxococcaceae</taxon>
        <taxon>Pyxidicoccus</taxon>
    </lineage>
</organism>
<name>A0ABX7NLT9_9BACT</name>
<evidence type="ECO:0000313" key="2">
    <source>
        <dbReference type="Proteomes" id="UP000662747"/>
    </source>
</evidence>
<sequence length="374" mass="42839">MSGDWREQAQELWERADAMEPGEGKVRLLEEAVRLADAHSDTGLGYMLRDALIDAATFGGFPDKALVAFAWCRGQQKKDPKRFDPEGMFWKQKWVVGRIKEFPHITRKQIADALDDMEQCFAKADAGRRSVLKLRYMAAREMGDTAEAERLWAAWLEAPRDHLTDCRACELDDELDHHVDKGEWEQALRKARPILEGRQGCAEIPHLTFGTLLYPLFKLDKLEQARELHRRGYSMVAKNREFLATVGEHLEFLALTDNLSRGLSLLEKHLGWALEHPSHRDRFAFYAATAFLLERILAEGGRDTVSLRLTKSFPGYRADCGYEVKALHAWVDEQAREIASRFDLRNGTDRFARLLARNRTLADEVRPFAIDSTP</sequence>
<proteinExistence type="predicted"/>
<dbReference type="Proteomes" id="UP000662747">
    <property type="component" value="Chromosome"/>
</dbReference>
<protein>
    <submittedName>
        <fullName evidence="1">Uncharacterized protein</fullName>
    </submittedName>
</protein>
<dbReference type="EMBL" id="CP071090">
    <property type="protein sequence ID" value="QSQ19826.1"/>
    <property type="molecule type" value="Genomic_DNA"/>
</dbReference>
<evidence type="ECO:0000313" key="1">
    <source>
        <dbReference type="EMBL" id="QSQ19826.1"/>
    </source>
</evidence>
<keyword evidence="2" id="KW-1185">Reference proteome</keyword>
<gene>
    <name evidence="1" type="ORF">JY651_31655</name>
</gene>
<dbReference type="RefSeq" id="WP_206721408.1">
    <property type="nucleotide sequence ID" value="NZ_CP071090.1"/>
</dbReference>